<dbReference type="EMBL" id="FOZM01000002">
    <property type="protein sequence ID" value="SFS19121.1"/>
    <property type="molecule type" value="Genomic_DNA"/>
</dbReference>
<dbReference type="Gene3D" id="3.40.630.30">
    <property type="match status" value="1"/>
</dbReference>
<protein>
    <submittedName>
        <fullName evidence="2">Predicted N-acetyltransferase YhbS</fullName>
    </submittedName>
</protein>
<keyword evidence="2" id="KW-0808">Transferase</keyword>
<proteinExistence type="predicted"/>
<reference evidence="2 3" key="1">
    <citation type="submission" date="2016-10" db="EMBL/GenBank/DDBJ databases">
        <authorList>
            <person name="de Groot N.N."/>
        </authorList>
    </citation>
    <scope>NUCLEOTIDE SEQUENCE [LARGE SCALE GENOMIC DNA]</scope>
    <source>
        <strain evidence="2 3">DSM 29433</strain>
    </source>
</reference>
<evidence type="ECO:0000313" key="2">
    <source>
        <dbReference type="EMBL" id="SFS19121.1"/>
    </source>
</evidence>
<name>A0A1I6MU08_9RHOB</name>
<evidence type="ECO:0000259" key="1">
    <source>
        <dbReference type="PROSITE" id="PS51186"/>
    </source>
</evidence>
<dbReference type="PANTHER" id="PTHR37817:SF1">
    <property type="entry name" value="N-ACETYLTRANSFERASE EIS"/>
    <property type="match status" value="1"/>
</dbReference>
<dbReference type="AlphaFoldDB" id="A0A1I6MU08"/>
<dbReference type="GO" id="GO:0034069">
    <property type="term" value="F:aminoglycoside N-acetyltransferase activity"/>
    <property type="evidence" value="ECO:0007669"/>
    <property type="project" value="TreeGrafter"/>
</dbReference>
<dbReference type="InterPro" id="IPR016181">
    <property type="entry name" value="Acyl_CoA_acyltransferase"/>
</dbReference>
<dbReference type="CDD" id="cd04301">
    <property type="entry name" value="NAT_SF"/>
    <property type="match status" value="1"/>
</dbReference>
<organism evidence="2 3">
    <name type="scientific">Yoonia litorea</name>
    <dbReference type="NCBI Taxonomy" id="1123755"/>
    <lineage>
        <taxon>Bacteria</taxon>
        <taxon>Pseudomonadati</taxon>
        <taxon>Pseudomonadota</taxon>
        <taxon>Alphaproteobacteria</taxon>
        <taxon>Rhodobacterales</taxon>
        <taxon>Paracoccaceae</taxon>
        <taxon>Yoonia</taxon>
    </lineage>
</organism>
<feature type="domain" description="N-acetyltransferase" evidence="1">
    <location>
        <begin position="4"/>
        <end position="158"/>
    </location>
</feature>
<dbReference type="OrthoDB" id="7869205at2"/>
<dbReference type="InterPro" id="IPR000182">
    <property type="entry name" value="GNAT_dom"/>
</dbReference>
<accession>A0A1I6MU08</accession>
<dbReference type="PANTHER" id="PTHR37817">
    <property type="entry name" value="N-ACETYLTRANSFERASE EIS"/>
    <property type="match status" value="1"/>
</dbReference>
<dbReference type="SUPFAM" id="SSF55729">
    <property type="entry name" value="Acyl-CoA N-acyltransferases (Nat)"/>
    <property type="match status" value="1"/>
</dbReference>
<dbReference type="InterPro" id="IPR051554">
    <property type="entry name" value="Acetyltransferase_Eis"/>
</dbReference>
<dbReference type="GO" id="GO:0030649">
    <property type="term" value="P:aminoglycoside antibiotic catabolic process"/>
    <property type="evidence" value="ECO:0007669"/>
    <property type="project" value="TreeGrafter"/>
</dbReference>
<evidence type="ECO:0000313" key="3">
    <source>
        <dbReference type="Proteomes" id="UP000198926"/>
    </source>
</evidence>
<dbReference type="Pfam" id="PF13527">
    <property type="entry name" value="Acetyltransf_9"/>
    <property type="match status" value="1"/>
</dbReference>
<dbReference type="PROSITE" id="PS51186">
    <property type="entry name" value="GNAT"/>
    <property type="match status" value="1"/>
</dbReference>
<keyword evidence="3" id="KW-1185">Reference proteome</keyword>
<dbReference type="RefSeq" id="WP_090207998.1">
    <property type="nucleotide sequence ID" value="NZ_FOZM01000002.1"/>
</dbReference>
<dbReference type="STRING" id="1123755.SAMN05444714_2101"/>
<sequence length="182" mass="20101">MKRIEIENRDELSLTRAEDDEIAGLLSAAFGQNGDDDFGGRSFYKQRHHLRVLGRSDGRLIGHIAICFRVINVAGTLVPVTGLAEVATHPDHGGQGIAGQLLKHTIALLRQTQAAFVLLFGDHPVYARNGFRAVTNTLRYTKIEDSRTESVVSAPTRYLQVLPLTDQAWDDQADVDLLGHLF</sequence>
<gene>
    <name evidence="2" type="ORF">SAMN05444714_2101</name>
</gene>
<dbReference type="Proteomes" id="UP000198926">
    <property type="component" value="Unassembled WGS sequence"/>
</dbReference>